<dbReference type="AlphaFoldDB" id="A0A932MP81"/>
<dbReference type="Pfam" id="PF00669">
    <property type="entry name" value="Flagellin_N"/>
    <property type="match status" value="1"/>
</dbReference>
<reference evidence="6" key="1">
    <citation type="submission" date="2020-07" db="EMBL/GenBank/DDBJ databases">
        <title>Huge and variable diversity of episymbiotic CPR bacteria and DPANN archaea in groundwater ecosystems.</title>
        <authorList>
            <person name="He C.Y."/>
            <person name="Keren R."/>
            <person name="Whittaker M."/>
            <person name="Farag I.F."/>
            <person name="Doudna J."/>
            <person name="Cate J.H.D."/>
            <person name="Banfield J.F."/>
        </authorList>
    </citation>
    <scope>NUCLEOTIDE SEQUENCE</scope>
    <source>
        <strain evidence="6">NC_groundwater_763_Ag_S-0.2um_68_21</strain>
    </source>
</reference>
<dbReference type="PANTHER" id="PTHR42792:SF2">
    <property type="entry name" value="FLAGELLIN"/>
    <property type="match status" value="1"/>
</dbReference>
<protein>
    <recommendedName>
        <fullName evidence="3">Flagellin</fullName>
    </recommendedName>
</protein>
<evidence type="ECO:0000313" key="6">
    <source>
        <dbReference type="EMBL" id="MBI3128578.1"/>
    </source>
</evidence>
<sequence length="263" mass="27995">MGLRINQNLQSLQALRSLREAQQGLARDAEKLSTASRINRGADDPAGLITSENLRAQVAGVGEEIQGRQNQINQIRVEDVRFDEVLTQLRNVRNQALSSLNTGGGDATTRAANQASAQSSLQGVRQALQGSRAGELGLDTSELDSALQDLQGVDLTTPQGAAQALEQADRAIEQAGTFRGRLGARQSSELEPEVRNLEARAEALRESESAIRDADFAETVVSFTRGQTRQAAGLAALRQSNISAQQRANLVTGGRGGNVNTLA</sequence>
<keyword evidence="3" id="KW-0964">Secreted</keyword>
<dbReference type="InterPro" id="IPR001492">
    <property type="entry name" value="Flagellin"/>
</dbReference>
<organism evidence="6 7">
    <name type="scientific">Tectimicrobiota bacterium</name>
    <dbReference type="NCBI Taxonomy" id="2528274"/>
    <lineage>
        <taxon>Bacteria</taxon>
        <taxon>Pseudomonadati</taxon>
        <taxon>Nitrospinota/Tectimicrobiota group</taxon>
        <taxon>Candidatus Tectimicrobiota</taxon>
    </lineage>
</organism>
<feature type="domain" description="Flagellin N-terminal" evidence="4">
    <location>
        <begin position="5"/>
        <end position="129"/>
    </location>
</feature>
<comment type="subcellular location">
    <subcellularLocation>
        <location evidence="3">Secreted</location>
    </subcellularLocation>
    <subcellularLocation>
        <location evidence="3">Bacterial flagellum</location>
    </subcellularLocation>
</comment>
<name>A0A932MP81_UNCTE</name>
<gene>
    <name evidence="6" type="ORF">HYZ11_13315</name>
</gene>
<dbReference type="GO" id="GO:0005576">
    <property type="term" value="C:extracellular region"/>
    <property type="evidence" value="ECO:0007669"/>
    <property type="project" value="UniProtKB-SubCell"/>
</dbReference>
<dbReference type="Proteomes" id="UP000782312">
    <property type="component" value="Unassembled WGS sequence"/>
</dbReference>
<keyword evidence="2 3" id="KW-0975">Bacterial flagellum</keyword>
<comment type="function">
    <text evidence="3">Flagellin is the subunit protein which polymerizes to form the filaments of bacterial flagella.</text>
</comment>
<accession>A0A932MP81</accession>
<dbReference type="GO" id="GO:0009288">
    <property type="term" value="C:bacterial-type flagellum"/>
    <property type="evidence" value="ECO:0007669"/>
    <property type="project" value="UniProtKB-SubCell"/>
</dbReference>
<dbReference type="GO" id="GO:0005198">
    <property type="term" value="F:structural molecule activity"/>
    <property type="evidence" value="ECO:0007669"/>
    <property type="project" value="UniProtKB-UniRule"/>
</dbReference>
<comment type="caution">
    <text evidence="6">The sequence shown here is derived from an EMBL/GenBank/DDBJ whole genome shotgun (WGS) entry which is preliminary data.</text>
</comment>
<dbReference type="Pfam" id="PF00700">
    <property type="entry name" value="Flagellin_C"/>
    <property type="match status" value="1"/>
</dbReference>
<dbReference type="InterPro" id="IPR046358">
    <property type="entry name" value="Flagellin_C"/>
</dbReference>
<dbReference type="Gene3D" id="1.20.1330.10">
    <property type="entry name" value="f41 fragment of flagellin, N-terminal domain"/>
    <property type="match status" value="2"/>
</dbReference>
<evidence type="ECO:0000259" key="4">
    <source>
        <dbReference type="Pfam" id="PF00669"/>
    </source>
</evidence>
<dbReference type="InterPro" id="IPR001029">
    <property type="entry name" value="Flagellin_N"/>
</dbReference>
<dbReference type="SUPFAM" id="SSF64518">
    <property type="entry name" value="Phase 1 flagellin"/>
    <property type="match status" value="1"/>
</dbReference>
<evidence type="ECO:0000313" key="7">
    <source>
        <dbReference type="Proteomes" id="UP000782312"/>
    </source>
</evidence>
<evidence type="ECO:0000256" key="2">
    <source>
        <dbReference type="ARBA" id="ARBA00023143"/>
    </source>
</evidence>
<comment type="similarity">
    <text evidence="1 3">Belongs to the bacterial flagellin family.</text>
</comment>
<evidence type="ECO:0000256" key="3">
    <source>
        <dbReference type="RuleBase" id="RU362073"/>
    </source>
</evidence>
<evidence type="ECO:0000256" key="1">
    <source>
        <dbReference type="ARBA" id="ARBA00005709"/>
    </source>
</evidence>
<feature type="domain" description="Flagellin C-terminal" evidence="5">
    <location>
        <begin position="166"/>
        <end position="246"/>
    </location>
</feature>
<dbReference type="EMBL" id="JACPUR010000032">
    <property type="protein sequence ID" value="MBI3128578.1"/>
    <property type="molecule type" value="Genomic_DNA"/>
</dbReference>
<dbReference type="PANTHER" id="PTHR42792">
    <property type="entry name" value="FLAGELLIN"/>
    <property type="match status" value="1"/>
</dbReference>
<evidence type="ECO:0000259" key="5">
    <source>
        <dbReference type="Pfam" id="PF00700"/>
    </source>
</evidence>
<proteinExistence type="inferred from homology"/>